<dbReference type="AlphaFoldDB" id="A0A2U2AKW5"/>
<dbReference type="SUPFAM" id="SSF53474">
    <property type="entry name" value="alpha/beta-Hydrolases"/>
    <property type="match status" value="1"/>
</dbReference>
<evidence type="ECO:0000313" key="2">
    <source>
        <dbReference type="EMBL" id="PWD90579.1"/>
    </source>
</evidence>
<name>A0A2U2AKW5_9GAMM</name>
<evidence type="ECO:0000313" key="3">
    <source>
        <dbReference type="Proteomes" id="UP000245059"/>
    </source>
</evidence>
<dbReference type="PANTHER" id="PTHR37946">
    <property type="entry name" value="SLL1969 PROTEIN"/>
    <property type="match status" value="1"/>
</dbReference>
<protein>
    <recommendedName>
        <fullName evidence="5">Alpha/beta hydrolase</fullName>
    </recommendedName>
</protein>
<dbReference type="EMBL" id="QEWV01000009">
    <property type="protein sequence ID" value="PWD90579.1"/>
    <property type="molecule type" value="Genomic_DNA"/>
</dbReference>
<evidence type="ECO:0008006" key="5">
    <source>
        <dbReference type="Google" id="ProtNLM"/>
    </source>
</evidence>
<dbReference type="PANTHER" id="PTHR37946:SF1">
    <property type="entry name" value="SLL1969 PROTEIN"/>
    <property type="match status" value="1"/>
</dbReference>
<dbReference type="InterPro" id="IPR029058">
    <property type="entry name" value="AB_hydrolase_fold"/>
</dbReference>
<proteinExistence type="predicted"/>
<reference evidence="3 4" key="2">
    <citation type="submission" date="2018-05" db="EMBL/GenBank/DDBJ databases">
        <title>Ignatzschineria dubaiensis sp. nov., isolated from necrotic foot tissues of dromedaries (Camelus dromedarius) and associated maggots in Dubai, United Arab Emirates.</title>
        <authorList>
            <person name="Tsang C.C."/>
            <person name="Tang J.Y.M."/>
            <person name="Fong J.Y.H."/>
            <person name="Kinne J."/>
            <person name="Lee H.H."/>
            <person name="Joseph M."/>
            <person name="Jose S."/>
            <person name="Schuster R.K."/>
            <person name="Tang Y."/>
            <person name="Sivakumar S."/>
            <person name="Chen J.H.K."/>
            <person name="Teng J.L.L."/>
            <person name="Lau S.K.P."/>
            <person name="Wernery U."/>
            <person name="Woo P.C.Y."/>
        </authorList>
    </citation>
    <scope>NUCLEOTIDE SEQUENCE [LARGE SCALE GENOMIC DNA]</scope>
    <source>
        <strain evidence="3">UAE-HKU57</strain>
        <strain evidence="4">UAE-HKU58</strain>
    </source>
</reference>
<gene>
    <name evidence="1" type="ORF">DC077_09315</name>
    <name evidence="2" type="ORF">DC078_08535</name>
</gene>
<dbReference type="Gene3D" id="3.40.50.1820">
    <property type="entry name" value="alpha/beta hydrolase"/>
    <property type="match status" value="1"/>
</dbReference>
<keyword evidence="4" id="KW-1185">Reference proteome</keyword>
<dbReference type="EMBL" id="QEWW01000009">
    <property type="protein sequence ID" value="PWD83696.1"/>
    <property type="molecule type" value="Genomic_DNA"/>
</dbReference>
<evidence type="ECO:0000313" key="4">
    <source>
        <dbReference type="Proteomes" id="UP000245217"/>
    </source>
</evidence>
<dbReference type="Proteomes" id="UP000245059">
    <property type="component" value="Unassembled WGS sequence"/>
</dbReference>
<dbReference type="Proteomes" id="UP000245217">
    <property type="component" value="Unassembled WGS sequence"/>
</dbReference>
<evidence type="ECO:0000313" key="1">
    <source>
        <dbReference type="EMBL" id="PWD83696.1"/>
    </source>
</evidence>
<dbReference type="OrthoDB" id="489469at2"/>
<reference evidence="1" key="1">
    <citation type="journal article" date="2018" name="Genome Announc.">
        <title>Ignatzschineria cameli sp. nov., isolated from necrotic foot tissue of dromedaries (Camelus dromedarius) and associated maggots (Wohlfahrtia species) in Dubai.</title>
        <authorList>
            <person name="Tsang C.C."/>
            <person name="Tang J.Y."/>
            <person name="Fong J.Y."/>
            <person name="Kinne J."/>
            <person name="Lee H.H."/>
            <person name="Joseph M."/>
            <person name="Jose S."/>
            <person name="Schuster R.K."/>
            <person name="Tang Y."/>
            <person name="Sivakumar S."/>
            <person name="Chen J.H."/>
            <person name="Teng J.L."/>
            <person name="Lau S.K."/>
            <person name="Wernery U."/>
            <person name="Woo P.C."/>
        </authorList>
    </citation>
    <scope>NUCLEOTIDE SEQUENCE</scope>
    <source>
        <strain evidence="1">UAE-HKU57</strain>
        <strain evidence="2">UAE-HKU58</strain>
    </source>
</reference>
<dbReference type="RefSeq" id="WP_109202122.1">
    <property type="nucleotide sequence ID" value="NZ_QEWS01000010.1"/>
</dbReference>
<accession>A0A2U2AKW5</accession>
<sequence length="219" mass="25223">MKKEKYEDIKDVVLIHGLYQNTLIMRVLGYRLEKLGYQIHYFKYPTLITIFEKNVNSFCHYLERFSSPFAIIGHSLGSLIILKSLEKSIHQQLKRVIAITPPFHGSRIVQYLTDHNASFLIGKSQNILLPNYNRYWKFLIPLGIIAGTHNQGPTSLLLESITDTIDKDSLVGDGTVYLDETKLEGYSDFITLNRSHSMILFDPKTASLCDHFIKHICFK</sequence>
<comment type="caution">
    <text evidence="1">The sequence shown here is derived from an EMBL/GenBank/DDBJ whole genome shotgun (WGS) entry which is preliminary data.</text>
</comment>
<organism evidence="1 3">
    <name type="scientific">Ignatzschineria cameli</name>
    <dbReference type="NCBI Taxonomy" id="2182793"/>
    <lineage>
        <taxon>Bacteria</taxon>
        <taxon>Pseudomonadati</taxon>
        <taxon>Pseudomonadota</taxon>
        <taxon>Gammaproteobacteria</taxon>
        <taxon>Cardiobacteriales</taxon>
        <taxon>Ignatzschineriaceae</taxon>
        <taxon>Ignatzschineria</taxon>
    </lineage>
</organism>